<reference evidence="1 2" key="1">
    <citation type="submission" date="2016-10" db="EMBL/GenBank/DDBJ databases">
        <authorList>
            <person name="de Groot N.N."/>
        </authorList>
    </citation>
    <scope>NUCLEOTIDE SEQUENCE [LARGE SCALE GENOMIC DNA]</scope>
    <source>
        <strain evidence="1 2">DSM 19706</strain>
    </source>
</reference>
<evidence type="ECO:0000313" key="2">
    <source>
        <dbReference type="Proteomes" id="UP000199308"/>
    </source>
</evidence>
<dbReference type="OrthoDB" id="6222832at2"/>
<proteinExistence type="predicted"/>
<dbReference type="AlphaFoldDB" id="A0A1I0G233"/>
<protein>
    <submittedName>
        <fullName evidence="1">Uncharacterized conserved protein YdgA, DUF945 family</fullName>
    </submittedName>
</protein>
<accession>A0A1I0G233</accession>
<evidence type="ECO:0000313" key="1">
    <source>
        <dbReference type="EMBL" id="SET64637.1"/>
    </source>
</evidence>
<sequence length="437" mass="47527">MKKLVGLLVVLAAIVLVAPKFVGDVVKEKYLDIAEKVSESGDITATTQFTDEGWFGATVITDYKINLPIEAETFEIIITSTEELSYGPVIFKDGVKFALSYSDIVLSFSFGEELPIEAQDILDSFNEKVAIKNSITYGLDVLSTFDMGQVETDLDGDTFVLKPLHGEFVVEDNKRLYGFMQWDGMTIGNPDMSAEIGKIIFDVDQTALEGNVYSSTALYEGGGSVLIENFDMTSALQPQANVKMKDFLIKAYGTVENNLMAVEVLYNVKEIVAAGQVISDANIDILIENLDVKVLQELMDETSYSAIAVTEEEAAAQVERIGAISEKLLASNPTLNLRDMSFQMPAGGAQANMTGHIDASMFDLSQVEHIDKAMVANGNVAVDESLLATYGIMPMADMYIQQGFAEKADGQVKTTISVANGELKINGIVMPLGQEQQ</sequence>
<dbReference type="EMBL" id="FOHK01000010">
    <property type="protein sequence ID" value="SET64637.1"/>
    <property type="molecule type" value="Genomic_DNA"/>
</dbReference>
<dbReference type="Proteomes" id="UP000199308">
    <property type="component" value="Unassembled WGS sequence"/>
</dbReference>
<dbReference type="InterPro" id="IPR010352">
    <property type="entry name" value="DUF945"/>
</dbReference>
<organism evidence="1 2">
    <name type="scientific">Thalassotalea agarivorans</name>
    <name type="common">Thalassomonas agarivorans</name>
    <dbReference type="NCBI Taxonomy" id="349064"/>
    <lineage>
        <taxon>Bacteria</taxon>
        <taxon>Pseudomonadati</taxon>
        <taxon>Pseudomonadota</taxon>
        <taxon>Gammaproteobacteria</taxon>
        <taxon>Alteromonadales</taxon>
        <taxon>Colwelliaceae</taxon>
        <taxon>Thalassotalea</taxon>
    </lineage>
</organism>
<name>A0A1I0G233_THASX</name>
<gene>
    <name evidence="1" type="ORF">SAMN05660429_02318</name>
</gene>
<dbReference type="Pfam" id="PF06097">
    <property type="entry name" value="DUF945"/>
    <property type="match status" value="1"/>
</dbReference>
<dbReference type="STRING" id="349064.SAMN05660429_02318"/>
<keyword evidence="2" id="KW-1185">Reference proteome</keyword>
<dbReference type="RefSeq" id="WP_093330525.1">
    <property type="nucleotide sequence ID" value="NZ_AP027363.1"/>
</dbReference>